<evidence type="ECO:0000313" key="3">
    <source>
        <dbReference type="EMBL" id="MFC4527260.1"/>
    </source>
</evidence>
<accession>A0ABV9C344</accession>
<organism evidence="3 4">
    <name type="scientific">Dyella halodurans</name>
    <dbReference type="NCBI Taxonomy" id="1920171"/>
    <lineage>
        <taxon>Bacteria</taxon>
        <taxon>Pseudomonadati</taxon>
        <taxon>Pseudomonadota</taxon>
        <taxon>Gammaproteobacteria</taxon>
        <taxon>Lysobacterales</taxon>
        <taxon>Rhodanobacteraceae</taxon>
        <taxon>Dyella</taxon>
    </lineage>
</organism>
<feature type="signal peptide" evidence="1">
    <location>
        <begin position="1"/>
        <end position="20"/>
    </location>
</feature>
<dbReference type="Proteomes" id="UP001595961">
    <property type="component" value="Unassembled WGS sequence"/>
</dbReference>
<keyword evidence="4" id="KW-1185">Reference proteome</keyword>
<dbReference type="EMBL" id="JBHSGA010000017">
    <property type="protein sequence ID" value="MFC4527260.1"/>
    <property type="molecule type" value="Genomic_DNA"/>
</dbReference>
<dbReference type="RefSeq" id="WP_266149229.1">
    <property type="nucleotide sequence ID" value="NZ_CP064028.1"/>
</dbReference>
<sequence>MVKRMLPLVIGLSICGIASAQHLPATAQSASSATETTQTTTTVTTWTSKPPMGALTEDAIKTAIANAGYKEVKGLEFKDGVWRTEARGGNKQWAKLAVGPINGRIYPADGPSKLNKNEVSAQLTSAGFQDIKHVKFEDGLWNAEARSTRGGDVNLKVDPNDGSVVARSHD</sequence>
<feature type="chain" id="PRO_5046713370" evidence="1">
    <location>
        <begin position="21"/>
        <end position="170"/>
    </location>
</feature>
<evidence type="ECO:0000256" key="1">
    <source>
        <dbReference type="SAM" id="SignalP"/>
    </source>
</evidence>
<reference evidence="4" key="1">
    <citation type="journal article" date="2019" name="Int. J. Syst. Evol. Microbiol.">
        <title>The Global Catalogue of Microorganisms (GCM) 10K type strain sequencing project: providing services to taxonomists for standard genome sequencing and annotation.</title>
        <authorList>
            <consortium name="The Broad Institute Genomics Platform"/>
            <consortium name="The Broad Institute Genome Sequencing Center for Infectious Disease"/>
            <person name="Wu L."/>
            <person name="Ma J."/>
        </authorList>
    </citation>
    <scope>NUCLEOTIDE SEQUENCE [LARGE SCALE GENOMIC DNA]</scope>
    <source>
        <strain evidence="4">CCM 4481</strain>
    </source>
</reference>
<comment type="caution">
    <text evidence="3">The sequence shown here is derived from an EMBL/GenBank/DDBJ whole genome shotgun (WGS) entry which is preliminary data.</text>
</comment>
<evidence type="ECO:0000313" key="4">
    <source>
        <dbReference type="Proteomes" id="UP001595961"/>
    </source>
</evidence>
<name>A0ABV9C344_9GAMM</name>
<keyword evidence="1" id="KW-0732">Signal</keyword>
<gene>
    <name evidence="3" type="ORF">ACFO5W_11510</name>
</gene>
<proteinExistence type="predicted"/>
<feature type="domain" description="PepSY" evidence="2">
    <location>
        <begin position="112"/>
        <end position="167"/>
    </location>
</feature>
<protein>
    <submittedName>
        <fullName evidence="3">PepSY domain-containing protein</fullName>
    </submittedName>
</protein>
<dbReference type="InterPro" id="IPR025711">
    <property type="entry name" value="PepSY"/>
</dbReference>
<evidence type="ECO:0000259" key="2">
    <source>
        <dbReference type="Pfam" id="PF13670"/>
    </source>
</evidence>
<dbReference type="Pfam" id="PF13670">
    <property type="entry name" value="PepSY_2"/>
    <property type="match status" value="1"/>
</dbReference>